<organism evidence="4 5">
    <name type="scientific">Paramuricea clavata</name>
    <name type="common">Red gorgonian</name>
    <name type="synonym">Violescent sea-whip</name>
    <dbReference type="NCBI Taxonomy" id="317549"/>
    <lineage>
        <taxon>Eukaryota</taxon>
        <taxon>Metazoa</taxon>
        <taxon>Cnidaria</taxon>
        <taxon>Anthozoa</taxon>
        <taxon>Octocorallia</taxon>
        <taxon>Malacalcyonacea</taxon>
        <taxon>Plexauridae</taxon>
        <taxon>Paramuricea</taxon>
    </lineage>
</organism>
<dbReference type="InterPro" id="IPR036871">
    <property type="entry name" value="PX_dom_sf"/>
</dbReference>
<dbReference type="PANTHER" id="PTHR45850">
    <property type="entry name" value="SORTING NEXIN FAMILY MEMBER"/>
    <property type="match status" value="1"/>
</dbReference>
<dbReference type="OrthoDB" id="9976382at2759"/>
<reference evidence="4" key="1">
    <citation type="submission" date="2020-04" db="EMBL/GenBank/DDBJ databases">
        <authorList>
            <person name="Alioto T."/>
            <person name="Alioto T."/>
            <person name="Gomez Garrido J."/>
        </authorList>
    </citation>
    <scope>NUCLEOTIDE SEQUENCE</scope>
    <source>
        <strain evidence="4">A484AB</strain>
    </source>
</reference>
<protein>
    <submittedName>
        <fullName evidence="4">Sorting nexin-5-like</fullName>
    </submittedName>
</protein>
<feature type="compositionally biased region" description="Basic and acidic residues" evidence="3">
    <location>
        <begin position="12"/>
        <end position="26"/>
    </location>
</feature>
<comment type="caution">
    <text evidence="4">The sequence shown here is derived from an EMBL/GenBank/DDBJ whole genome shotgun (WGS) entry which is preliminary data.</text>
</comment>
<dbReference type="InterPro" id="IPR015404">
    <property type="entry name" value="Vps5_C"/>
</dbReference>
<name>A0A6S7I5G2_PARCT</name>
<dbReference type="SUPFAM" id="SSF64268">
    <property type="entry name" value="PX domain"/>
    <property type="match status" value="1"/>
</dbReference>
<accession>A0A6S7I5G2</accession>
<dbReference type="PROSITE" id="PS50195">
    <property type="entry name" value="PX"/>
    <property type="match status" value="1"/>
</dbReference>
<keyword evidence="5" id="KW-1185">Reference proteome</keyword>
<dbReference type="InterPro" id="IPR001683">
    <property type="entry name" value="PX_dom"/>
</dbReference>
<dbReference type="EMBL" id="CACRXK020007416">
    <property type="protein sequence ID" value="CAB4012189.1"/>
    <property type="molecule type" value="Genomic_DNA"/>
</dbReference>
<dbReference type="Pfam" id="PF00787">
    <property type="entry name" value="PX"/>
    <property type="match status" value="1"/>
</dbReference>
<dbReference type="PANTHER" id="PTHR45850:SF2">
    <property type="entry name" value="SORTING NEXIN-5-LIKE"/>
    <property type="match status" value="1"/>
</dbReference>
<dbReference type="InterPro" id="IPR027267">
    <property type="entry name" value="AH/BAR_dom_sf"/>
</dbReference>
<dbReference type="AlphaFoldDB" id="A0A6S7I5G2"/>
<dbReference type="Gene3D" id="1.20.1270.60">
    <property type="entry name" value="Arfaptin homology (AH) domain/BAR domain"/>
    <property type="match status" value="1"/>
</dbReference>
<evidence type="ECO:0000256" key="1">
    <source>
        <dbReference type="ARBA" id="ARBA00010883"/>
    </source>
</evidence>
<feature type="coiled-coil region" evidence="2">
    <location>
        <begin position="310"/>
        <end position="341"/>
    </location>
</feature>
<evidence type="ECO:0000256" key="3">
    <source>
        <dbReference type="SAM" id="MobiDB-lite"/>
    </source>
</evidence>
<gene>
    <name evidence="4" type="ORF">PACLA_8A035924</name>
</gene>
<evidence type="ECO:0000313" key="5">
    <source>
        <dbReference type="Proteomes" id="UP001152795"/>
    </source>
</evidence>
<keyword evidence="2" id="KW-0175">Coiled coil</keyword>
<sequence length="389" mass="44408">MMNPEEAASSGEFKHDDEQEGEKDSAEYAVLVANVIEASKDGEVVKYTIQTKEIRTGEESDERGHIVVREFEDFEWLDHCIKTKNDISGVIVPPLLTKRHVTALAAENKSKKQLGNKTKSMLGDEFTKECRSLEKYLQLLLVHPVFSHDENLKKFLIDEELPARVKVKKGILNSLSKTVDEVRFHSHKDINDEFQSRRDFVSKYSIDIKSCSEAFTKMVNSQFKVASDLACFATTVSNGITDGLNSTELNRHLLEFSSCLEKSRESQNVMAINDEKTFGFTVELYANYMDSVKSMFLHRTQKLVKLESAQKALQKAKPQNQKELEEAKNTAEKEFQDISEKCEKEFSRFQRQRVLSFQSSLTKFTEAHISNARDTYAIMAKLLSDVKSL</sequence>
<dbReference type="Pfam" id="PF09325">
    <property type="entry name" value="Vps5"/>
    <property type="match status" value="1"/>
</dbReference>
<comment type="similarity">
    <text evidence="1">Belongs to the sorting nexin family.</text>
</comment>
<dbReference type="Proteomes" id="UP001152795">
    <property type="component" value="Unassembled WGS sequence"/>
</dbReference>
<dbReference type="GO" id="GO:0035091">
    <property type="term" value="F:phosphatidylinositol binding"/>
    <property type="evidence" value="ECO:0007669"/>
    <property type="project" value="InterPro"/>
</dbReference>
<feature type="region of interest" description="Disordered" evidence="3">
    <location>
        <begin position="1"/>
        <end position="26"/>
    </location>
</feature>
<dbReference type="SUPFAM" id="SSF103657">
    <property type="entry name" value="BAR/IMD domain-like"/>
    <property type="match status" value="1"/>
</dbReference>
<evidence type="ECO:0000313" key="4">
    <source>
        <dbReference type="EMBL" id="CAB4012189.1"/>
    </source>
</evidence>
<evidence type="ECO:0000256" key="2">
    <source>
        <dbReference type="SAM" id="Coils"/>
    </source>
</evidence>
<proteinExistence type="inferred from homology"/>
<dbReference type="Gene3D" id="3.30.1520.10">
    <property type="entry name" value="Phox-like domain"/>
    <property type="match status" value="1"/>
</dbReference>